<dbReference type="EMBL" id="MLJW01000885">
    <property type="protein sequence ID" value="OIQ81755.1"/>
    <property type="molecule type" value="Genomic_DNA"/>
</dbReference>
<dbReference type="SMART" id="SM00382">
    <property type="entry name" value="AAA"/>
    <property type="match status" value="1"/>
</dbReference>
<dbReference type="Gene3D" id="1.10.8.60">
    <property type="match status" value="1"/>
</dbReference>
<organism evidence="7">
    <name type="scientific">mine drainage metagenome</name>
    <dbReference type="NCBI Taxonomy" id="410659"/>
    <lineage>
        <taxon>unclassified sequences</taxon>
        <taxon>metagenomes</taxon>
        <taxon>ecological metagenomes</taxon>
    </lineage>
</organism>
<dbReference type="InterPro" id="IPR002078">
    <property type="entry name" value="Sigma_54_int"/>
</dbReference>
<dbReference type="PROSITE" id="PS00688">
    <property type="entry name" value="SIGMA54_INTERACT_3"/>
    <property type="match status" value="1"/>
</dbReference>
<dbReference type="FunFam" id="3.40.50.300:FF:000006">
    <property type="entry name" value="DNA-binding transcriptional regulator NtrC"/>
    <property type="match status" value="1"/>
</dbReference>
<dbReference type="Pfam" id="PF00072">
    <property type="entry name" value="Response_reg"/>
    <property type="match status" value="1"/>
</dbReference>
<dbReference type="CDD" id="cd00009">
    <property type="entry name" value="AAA"/>
    <property type="match status" value="1"/>
</dbReference>
<dbReference type="PANTHER" id="PTHR32071">
    <property type="entry name" value="TRANSCRIPTIONAL REGULATORY PROTEIN"/>
    <property type="match status" value="1"/>
</dbReference>
<evidence type="ECO:0000313" key="7">
    <source>
        <dbReference type="EMBL" id="OIQ81755.1"/>
    </source>
</evidence>
<dbReference type="InterPro" id="IPR002197">
    <property type="entry name" value="HTH_Fis"/>
</dbReference>
<dbReference type="GO" id="GO:0006355">
    <property type="term" value="P:regulation of DNA-templated transcription"/>
    <property type="evidence" value="ECO:0007669"/>
    <property type="project" value="InterPro"/>
</dbReference>
<dbReference type="InterPro" id="IPR011006">
    <property type="entry name" value="CheY-like_superfamily"/>
</dbReference>
<dbReference type="Gene3D" id="1.10.10.60">
    <property type="entry name" value="Homeodomain-like"/>
    <property type="match status" value="1"/>
</dbReference>
<dbReference type="GO" id="GO:0000160">
    <property type="term" value="P:phosphorelay signal transduction system"/>
    <property type="evidence" value="ECO:0007669"/>
    <property type="project" value="InterPro"/>
</dbReference>
<sequence length="474" mass="51688">MPALETPEGGQASTPAPKVRVLLVEDEALFARAVTKRLQQAGYACEQAGTIAAGRALARQFLPDLALLDMRLPDGNGLDLLAEFSARGIAVVVMTAYGELSDAVNAMKQGAVDYLKKPVDLEELLLVVEKAQRASSLSHQLDYSRQRDSHAAVEGVEFLGESPAVLAVQGQIEQIARLVSVTEGVPPTVLISGETGSGKDVAARLLHHLCFRHARPFVHVDCASLPADLIESELFGHEKGAYTSAQGSRCGLIEAAEDGTLFLDEIGELPLALQAKLLNVLERRMVRRLGSTRERSVPARFIAATNRDLQQMVLEGRFRADLFYRLNVLSVFMPPLRERGQDVLLLAQHFAIQTERRYGLPPHRFSADALRLLQAYAWPGNVRELKHLVSRAVLLCRTSEVGVQDLALPQLQSAQLVSGPVDYAAGMTLDEAEKAMIENALQQSGGNVSEAARLLGITRMTIRYRMAKHGLRGV</sequence>
<dbReference type="InterPro" id="IPR001789">
    <property type="entry name" value="Sig_transdc_resp-reg_receiver"/>
</dbReference>
<dbReference type="InterPro" id="IPR009057">
    <property type="entry name" value="Homeodomain-like_sf"/>
</dbReference>
<name>A0A1J5QWA1_9ZZZZ</name>
<dbReference type="Pfam" id="PF25601">
    <property type="entry name" value="AAA_lid_14"/>
    <property type="match status" value="1"/>
</dbReference>
<dbReference type="SMART" id="SM00448">
    <property type="entry name" value="REC"/>
    <property type="match status" value="1"/>
</dbReference>
<dbReference type="InterPro" id="IPR003593">
    <property type="entry name" value="AAA+_ATPase"/>
</dbReference>
<keyword evidence="2" id="KW-0067">ATP-binding</keyword>
<keyword evidence="3" id="KW-0805">Transcription regulation</keyword>
<dbReference type="SUPFAM" id="SSF46689">
    <property type="entry name" value="Homeodomain-like"/>
    <property type="match status" value="1"/>
</dbReference>
<dbReference type="GO" id="GO:0043565">
    <property type="term" value="F:sequence-specific DNA binding"/>
    <property type="evidence" value="ECO:0007669"/>
    <property type="project" value="InterPro"/>
</dbReference>
<dbReference type="InterPro" id="IPR025944">
    <property type="entry name" value="Sigma_54_int_dom_CS"/>
</dbReference>
<dbReference type="AlphaFoldDB" id="A0A1J5QWA1"/>
<reference evidence="7" key="1">
    <citation type="submission" date="2016-10" db="EMBL/GenBank/DDBJ databases">
        <title>Sequence of Gallionella enrichment culture.</title>
        <authorList>
            <person name="Poehlein A."/>
            <person name="Muehling M."/>
            <person name="Daniel R."/>
        </authorList>
    </citation>
    <scope>NUCLEOTIDE SEQUENCE</scope>
</reference>
<keyword evidence="4" id="KW-0804">Transcription</keyword>
<comment type="caution">
    <text evidence="7">The sequence shown here is derived from an EMBL/GenBank/DDBJ whole genome shotgun (WGS) entry which is preliminary data.</text>
</comment>
<dbReference type="PANTHER" id="PTHR32071:SF57">
    <property type="entry name" value="C4-DICARBOXYLATE TRANSPORT TRANSCRIPTIONAL REGULATORY PROTEIN DCTD"/>
    <property type="match status" value="1"/>
</dbReference>
<feature type="domain" description="Response regulatory" evidence="6">
    <location>
        <begin position="20"/>
        <end position="132"/>
    </location>
</feature>
<dbReference type="InterPro" id="IPR058031">
    <property type="entry name" value="AAA_lid_NorR"/>
</dbReference>
<evidence type="ECO:0000259" key="5">
    <source>
        <dbReference type="PROSITE" id="PS50045"/>
    </source>
</evidence>
<dbReference type="PROSITE" id="PS50110">
    <property type="entry name" value="RESPONSE_REGULATORY"/>
    <property type="match status" value="1"/>
</dbReference>
<evidence type="ECO:0000256" key="2">
    <source>
        <dbReference type="ARBA" id="ARBA00022840"/>
    </source>
</evidence>
<feature type="domain" description="Sigma-54 factor interaction" evidence="5">
    <location>
        <begin position="158"/>
        <end position="394"/>
    </location>
</feature>
<evidence type="ECO:0000256" key="3">
    <source>
        <dbReference type="ARBA" id="ARBA00023015"/>
    </source>
</evidence>
<dbReference type="SUPFAM" id="SSF52172">
    <property type="entry name" value="CheY-like"/>
    <property type="match status" value="1"/>
</dbReference>
<evidence type="ECO:0000256" key="1">
    <source>
        <dbReference type="ARBA" id="ARBA00022741"/>
    </source>
</evidence>
<dbReference type="PROSITE" id="PS50045">
    <property type="entry name" value="SIGMA54_INTERACT_4"/>
    <property type="match status" value="1"/>
</dbReference>
<dbReference type="Gene3D" id="3.40.50.300">
    <property type="entry name" value="P-loop containing nucleotide triphosphate hydrolases"/>
    <property type="match status" value="1"/>
</dbReference>
<protein>
    <submittedName>
        <fullName evidence="7">Alginate biosynthesis transcriptional regulatory protein AlgB</fullName>
    </submittedName>
</protein>
<proteinExistence type="predicted"/>
<dbReference type="Gene3D" id="3.40.50.2300">
    <property type="match status" value="1"/>
</dbReference>
<dbReference type="Pfam" id="PF00158">
    <property type="entry name" value="Sigma54_activat"/>
    <property type="match status" value="1"/>
</dbReference>
<dbReference type="GO" id="GO:0005524">
    <property type="term" value="F:ATP binding"/>
    <property type="evidence" value="ECO:0007669"/>
    <property type="project" value="UniProtKB-KW"/>
</dbReference>
<dbReference type="InterPro" id="IPR027417">
    <property type="entry name" value="P-loop_NTPase"/>
</dbReference>
<accession>A0A1J5QWA1</accession>
<evidence type="ECO:0000256" key="4">
    <source>
        <dbReference type="ARBA" id="ARBA00023163"/>
    </source>
</evidence>
<gene>
    <name evidence="7" type="primary">algB</name>
    <name evidence="7" type="ORF">GALL_364720</name>
</gene>
<keyword evidence="1" id="KW-0547">Nucleotide-binding</keyword>
<evidence type="ECO:0000259" key="6">
    <source>
        <dbReference type="PROSITE" id="PS50110"/>
    </source>
</evidence>
<dbReference type="Pfam" id="PF02954">
    <property type="entry name" value="HTH_8"/>
    <property type="match status" value="1"/>
</dbReference>
<dbReference type="SUPFAM" id="SSF52540">
    <property type="entry name" value="P-loop containing nucleoside triphosphate hydrolases"/>
    <property type="match status" value="1"/>
</dbReference>
<dbReference type="PRINTS" id="PR01590">
    <property type="entry name" value="HTHFIS"/>
</dbReference>